<organism evidence="2 3">
    <name type="scientific">Streptomyces glaucus</name>
    <dbReference type="NCBI Taxonomy" id="284029"/>
    <lineage>
        <taxon>Bacteria</taxon>
        <taxon>Bacillati</taxon>
        <taxon>Actinomycetota</taxon>
        <taxon>Actinomycetes</taxon>
        <taxon>Kitasatosporales</taxon>
        <taxon>Streptomycetaceae</taxon>
        <taxon>Streptomyces</taxon>
    </lineage>
</organism>
<feature type="region of interest" description="Disordered" evidence="1">
    <location>
        <begin position="90"/>
        <end position="127"/>
    </location>
</feature>
<evidence type="ECO:0000256" key="1">
    <source>
        <dbReference type="SAM" id="MobiDB-lite"/>
    </source>
</evidence>
<comment type="caution">
    <text evidence="2">The sequence shown here is derived from an EMBL/GenBank/DDBJ whole genome shotgun (WGS) entry which is preliminary data.</text>
</comment>
<keyword evidence="3" id="KW-1185">Reference proteome</keyword>
<feature type="compositionally biased region" description="Basic and acidic residues" evidence="1">
    <location>
        <begin position="91"/>
        <end position="102"/>
    </location>
</feature>
<dbReference type="Proteomes" id="UP001500460">
    <property type="component" value="Unassembled WGS sequence"/>
</dbReference>
<protein>
    <submittedName>
        <fullName evidence="2">Uncharacterized protein</fullName>
    </submittedName>
</protein>
<reference evidence="3" key="1">
    <citation type="journal article" date="2019" name="Int. J. Syst. Evol. Microbiol.">
        <title>The Global Catalogue of Microorganisms (GCM) 10K type strain sequencing project: providing services to taxonomists for standard genome sequencing and annotation.</title>
        <authorList>
            <consortium name="The Broad Institute Genomics Platform"/>
            <consortium name="The Broad Institute Genome Sequencing Center for Infectious Disease"/>
            <person name="Wu L."/>
            <person name="Ma J."/>
        </authorList>
    </citation>
    <scope>NUCLEOTIDE SEQUENCE [LARGE SCALE GENOMIC DNA]</scope>
    <source>
        <strain evidence="3">JCM 6922</strain>
    </source>
</reference>
<gene>
    <name evidence="2" type="ORF">GCM10010421_60280</name>
</gene>
<evidence type="ECO:0000313" key="2">
    <source>
        <dbReference type="EMBL" id="GAA2458851.1"/>
    </source>
</evidence>
<accession>A0ABP5XN58</accession>
<evidence type="ECO:0000313" key="3">
    <source>
        <dbReference type="Proteomes" id="UP001500460"/>
    </source>
</evidence>
<proteinExistence type="predicted"/>
<sequence length="127" mass="13700">MRQNPLVNFMVFLGGSGTVRRGLRRLSPGDLIVHKTNHAYGASSTATHPASWPYARKDTACHFAAQSVRHAHGSSATSGIDVLVIEANKGTGDDAGRHDSKGRSMSKRFNSTSHDRVTTGPWTDDAR</sequence>
<dbReference type="EMBL" id="BAAATK010000069">
    <property type="protein sequence ID" value="GAA2458851.1"/>
    <property type="molecule type" value="Genomic_DNA"/>
</dbReference>
<name>A0ABP5XN58_9ACTN</name>